<evidence type="ECO:0000256" key="5">
    <source>
        <dbReference type="SAM" id="SignalP"/>
    </source>
</evidence>
<dbReference type="Proteomes" id="UP001642464">
    <property type="component" value="Unassembled WGS sequence"/>
</dbReference>
<feature type="chain" id="PRO_5045119802" evidence="5">
    <location>
        <begin position="17"/>
        <end position="566"/>
    </location>
</feature>
<keyword evidence="1" id="KW-0479">Metal-binding</keyword>
<accession>A0ABP0RHB1</accession>
<keyword evidence="3" id="KW-0862">Zinc</keyword>
<sequence length="566" mass="63460">MVAACFHCGLPGAVFACGHCCRAFFCGAECQKGGWKRHRPECFQVAETCSGSSGGSLSSSSPRPAPASEPAQSLLLHAMAAKLCSKNAIRVYPNVGAAQGEIDLEVARRSTDAEIREALARVVFRDARAVKIFSSQGHEVCSPEQFWAEAPSGLVVSAGGPFRRRGQKEIQAGHSTSPRYDPSLVGSRAIRIDAEDPEVESLLRAPVPLVITGSKVAGEALGRWNFEYLEKCLSDVDNFFVLCSPEKSKGRFSYYDFSEGKNPCGYKIVPNNHRVEMRFPEFRQKVQSAQGKGDLYYLQNTLLHREEHEAGPPRPVGRFGQQCGCKVSMDIDAFRWDWLKRVMGHREPQMCQLFCGTEGFSPCHYDPQDNMFLQVTGYKRVILFHPRHFGCLYPWPVHHPQDRQSRVDFDQPDLQSFPRFQELKGQGIEAILEPGDLLHIPPGWWHHVEMMPSPKGEVVSFNFWYPPPTWFHGDLAKGQITWDRPLFGVRRVLYQRCVEELVAHAVGPSKVSAVLKLALEKSPRVPDELVQGLEQLDTFLGPVMEGPERQQLLLDILEGRFLGLKT</sequence>
<comment type="caution">
    <text evidence="8">The sequence shown here is derived from an EMBL/GenBank/DDBJ whole genome shotgun (WGS) entry which is preliminary data.</text>
</comment>
<dbReference type="Gene3D" id="2.60.120.10">
    <property type="entry name" value="Jelly Rolls"/>
    <property type="match status" value="1"/>
</dbReference>
<feature type="signal peptide" evidence="5">
    <location>
        <begin position="1"/>
        <end position="16"/>
    </location>
</feature>
<name>A0ABP0RHB1_9DINO</name>
<dbReference type="Pfam" id="PF01753">
    <property type="entry name" value="zf-MYND"/>
    <property type="match status" value="1"/>
</dbReference>
<dbReference type="PROSITE" id="PS51184">
    <property type="entry name" value="JMJC"/>
    <property type="match status" value="1"/>
</dbReference>
<dbReference type="InterPro" id="IPR014710">
    <property type="entry name" value="RmlC-like_jellyroll"/>
</dbReference>
<dbReference type="InterPro" id="IPR041667">
    <property type="entry name" value="Cupin_8"/>
</dbReference>
<dbReference type="InterPro" id="IPR003347">
    <property type="entry name" value="JmjC_dom"/>
</dbReference>
<evidence type="ECO:0000313" key="9">
    <source>
        <dbReference type="Proteomes" id="UP001642464"/>
    </source>
</evidence>
<dbReference type="PANTHER" id="PTHR12461">
    <property type="entry name" value="HYPOXIA-INDUCIBLE FACTOR 1 ALPHA INHIBITOR-RELATED"/>
    <property type="match status" value="1"/>
</dbReference>
<gene>
    <name evidence="8" type="ORF">SCF082_LOCUS46178</name>
</gene>
<protein>
    <submittedName>
        <fullName evidence="8">Hypoxia-inducible factor 1-alpha inhibitor (Factor inhibiting HIF-1) (FIH-1) (Hypoxia-inducible factor asparagine hydroxylase)</fullName>
    </submittedName>
</protein>
<proteinExistence type="predicted"/>
<evidence type="ECO:0000259" key="6">
    <source>
        <dbReference type="PROSITE" id="PS50865"/>
    </source>
</evidence>
<keyword evidence="9" id="KW-1185">Reference proteome</keyword>
<dbReference type="SUPFAM" id="SSF144232">
    <property type="entry name" value="HIT/MYND zinc finger-like"/>
    <property type="match status" value="1"/>
</dbReference>
<evidence type="ECO:0000256" key="3">
    <source>
        <dbReference type="ARBA" id="ARBA00022833"/>
    </source>
</evidence>
<evidence type="ECO:0000256" key="4">
    <source>
        <dbReference type="PROSITE-ProRule" id="PRU00134"/>
    </source>
</evidence>
<feature type="domain" description="JmjC" evidence="7">
    <location>
        <begin position="324"/>
        <end position="482"/>
    </location>
</feature>
<evidence type="ECO:0000256" key="1">
    <source>
        <dbReference type="ARBA" id="ARBA00022723"/>
    </source>
</evidence>
<evidence type="ECO:0000313" key="8">
    <source>
        <dbReference type="EMBL" id="CAK9098561.1"/>
    </source>
</evidence>
<keyword evidence="5" id="KW-0732">Signal</keyword>
<evidence type="ECO:0000259" key="7">
    <source>
        <dbReference type="PROSITE" id="PS51184"/>
    </source>
</evidence>
<organism evidence="8 9">
    <name type="scientific">Durusdinium trenchii</name>
    <dbReference type="NCBI Taxonomy" id="1381693"/>
    <lineage>
        <taxon>Eukaryota</taxon>
        <taxon>Sar</taxon>
        <taxon>Alveolata</taxon>
        <taxon>Dinophyceae</taxon>
        <taxon>Suessiales</taxon>
        <taxon>Symbiodiniaceae</taxon>
        <taxon>Durusdinium</taxon>
    </lineage>
</organism>
<dbReference type="PROSITE" id="PS50865">
    <property type="entry name" value="ZF_MYND_2"/>
    <property type="match status" value="1"/>
</dbReference>
<dbReference type="InterPro" id="IPR002893">
    <property type="entry name" value="Znf_MYND"/>
</dbReference>
<dbReference type="Gene3D" id="6.10.140.2220">
    <property type="match status" value="1"/>
</dbReference>
<feature type="domain" description="MYND-type" evidence="6">
    <location>
        <begin position="5"/>
        <end position="42"/>
    </location>
</feature>
<evidence type="ECO:0000256" key="2">
    <source>
        <dbReference type="ARBA" id="ARBA00022771"/>
    </source>
</evidence>
<keyword evidence="2 4" id="KW-0863">Zinc-finger</keyword>
<dbReference type="SUPFAM" id="SSF51197">
    <property type="entry name" value="Clavaminate synthase-like"/>
    <property type="match status" value="1"/>
</dbReference>
<dbReference type="PROSITE" id="PS01360">
    <property type="entry name" value="ZF_MYND_1"/>
    <property type="match status" value="1"/>
</dbReference>
<reference evidence="8 9" key="1">
    <citation type="submission" date="2024-02" db="EMBL/GenBank/DDBJ databases">
        <authorList>
            <person name="Chen Y."/>
            <person name="Shah S."/>
            <person name="Dougan E. K."/>
            <person name="Thang M."/>
            <person name="Chan C."/>
        </authorList>
    </citation>
    <scope>NUCLEOTIDE SEQUENCE [LARGE SCALE GENOMIC DNA]</scope>
</reference>
<dbReference type="EMBL" id="CAXAMM010041306">
    <property type="protein sequence ID" value="CAK9098561.1"/>
    <property type="molecule type" value="Genomic_DNA"/>
</dbReference>
<dbReference type="Pfam" id="PF13621">
    <property type="entry name" value="Cupin_8"/>
    <property type="match status" value="1"/>
</dbReference>
<dbReference type="SMART" id="SM00558">
    <property type="entry name" value="JmjC"/>
    <property type="match status" value="1"/>
</dbReference>
<dbReference type="PANTHER" id="PTHR12461:SF105">
    <property type="entry name" value="HYPOXIA-INDUCIBLE FACTOR 1-ALPHA INHIBITOR"/>
    <property type="match status" value="1"/>
</dbReference>